<accession>A0A1Z5R1D8</accession>
<keyword evidence="2" id="KW-1185">Reference proteome</keyword>
<proteinExistence type="predicted"/>
<dbReference type="STRING" id="4558.A0A1Z5R1D8"/>
<reference evidence="2" key="2">
    <citation type="journal article" date="2018" name="Plant J.">
        <title>The Sorghum bicolor reference genome: improved assembly, gene annotations, a transcriptome atlas, and signatures of genome organization.</title>
        <authorList>
            <person name="McCormick R.F."/>
            <person name="Truong S.K."/>
            <person name="Sreedasyam A."/>
            <person name="Jenkins J."/>
            <person name="Shu S."/>
            <person name="Sims D."/>
            <person name="Kennedy M."/>
            <person name="Amirebrahimi M."/>
            <person name="Weers B.D."/>
            <person name="McKinley B."/>
            <person name="Mattison A."/>
            <person name="Morishige D.T."/>
            <person name="Grimwood J."/>
            <person name="Schmutz J."/>
            <person name="Mullet J.E."/>
        </authorList>
    </citation>
    <scope>NUCLEOTIDE SEQUENCE [LARGE SCALE GENOMIC DNA]</scope>
    <source>
        <strain evidence="2">cv. BTx623</strain>
    </source>
</reference>
<dbReference type="AlphaFoldDB" id="A0A1Z5R1D8"/>
<dbReference type="Gramene" id="OQU77597">
    <property type="protein sequence ID" value="OQU77597"/>
    <property type="gene ID" value="SORBI_3009G074250"/>
</dbReference>
<organism evidence="1 2">
    <name type="scientific">Sorghum bicolor</name>
    <name type="common">Sorghum</name>
    <name type="synonym">Sorghum vulgare</name>
    <dbReference type="NCBI Taxonomy" id="4558"/>
    <lineage>
        <taxon>Eukaryota</taxon>
        <taxon>Viridiplantae</taxon>
        <taxon>Streptophyta</taxon>
        <taxon>Embryophyta</taxon>
        <taxon>Tracheophyta</taxon>
        <taxon>Spermatophyta</taxon>
        <taxon>Magnoliopsida</taxon>
        <taxon>Liliopsida</taxon>
        <taxon>Poales</taxon>
        <taxon>Poaceae</taxon>
        <taxon>PACMAD clade</taxon>
        <taxon>Panicoideae</taxon>
        <taxon>Andropogonodae</taxon>
        <taxon>Andropogoneae</taxon>
        <taxon>Sorghinae</taxon>
        <taxon>Sorghum</taxon>
    </lineage>
</organism>
<name>A0A1Z5R1D8_SORBI</name>
<sequence length="101" mass="11024">MQPTLGPCTSTGPPGAVSLLRPLLFLLNASPGSMRSPNFGYHQFEDRNLTEIHNFSLWGFFKNKYETEKNLLGGALGAKAAGDLKLSITDHDISWLSPSTM</sequence>
<dbReference type="Proteomes" id="UP000000768">
    <property type="component" value="Chromosome 9"/>
</dbReference>
<gene>
    <name evidence="1" type="ORF">SORBI_3009G074250</name>
</gene>
<dbReference type="EMBL" id="CM000768">
    <property type="protein sequence ID" value="OQU77597.1"/>
    <property type="molecule type" value="Genomic_DNA"/>
</dbReference>
<evidence type="ECO:0000313" key="2">
    <source>
        <dbReference type="Proteomes" id="UP000000768"/>
    </source>
</evidence>
<reference evidence="1 2" key="1">
    <citation type="journal article" date="2009" name="Nature">
        <title>The Sorghum bicolor genome and the diversification of grasses.</title>
        <authorList>
            <person name="Paterson A.H."/>
            <person name="Bowers J.E."/>
            <person name="Bruggmann R."/>
            <person name="Dubchak I."/>
            <person name="Grimwood J."/>
            <person name="Gundlach H."/>
            <person name="Haberer G."/>
            <person name="Hellsten U."/>
            <person name="Mitros T."/>
            <person name="Poliakov A."/>
            <person name="Schmutz J."/>
            <person name="Spannagl M."/>
            <person name="Tang H."/>
            <person name="Wang X."/>
            <person name="Wicker T."/>
            <person name="Bharti A.K."/>
            <person name="Chapman J."/>
            <person name="Feltus F.A."/>
            <person name="Gowik U."/>
            <person name="Grigoriev I.V."/>
            <person name="Lyons E."/>
            <person name="Maher C.A."/>
            <person name="Martis M."/>
            <person name="Narechania A."/>
            <person name="Otillar R.P."/>
            <person name="Penning B.W."/>
            <person name="Salamov A.A."/>
            <person name="Wang Y."/>
            <person name="Zhang L."/>
            <person name="Carpita N.C."/>
            <person name="Freeling M."/>
            <person name="Gingle A.R."/>
            <person name="Hash C.T."/>
            <person name="Keller B."/>
            <person name="Klein P."/>
            <person name="Kresovich S."/>
            <person name="McCann M.C."/>
            <person name="Ming R."/>
            <person name="Peterson D.G."/>
            <person name="Mehboob-ur-Rahman"/>
            <person name="Ware D."/>
            <person name="Westhoff P."/>
            <person name="Mayer K.F."/>
            <person name="Messing J."/>
            <person name="Rokhsar D.S."/>
        </authorList>
    </citation>
    <scope>NUCLEOTIDE SEQUENCE [LARGE SCALE GENOMIC DNA]</scope>
    <source>
        <strain evidence="2">cv. BTx623</strain>
    </source>
</reference>
<evidence type="ECO:0000313" key="1">
    <source>
        <dbReference type="EMBL" id="OQU77597.1"/>
    </source>
</evidence>
<dbReference type="InParanoid" id="A0A1Z5R1D8"/>
<protein>
    <submittedName>
        <fullName evidence="1">Uncharacterized protein</fullName>
    </submittedName>
</protein>